<keyword evidence="2" id="KW-1185">Reference proteome</keyword>
<dbReference type="EMBL" id="JOKH01000010">
    <property type="protein sequence ID" value="KEQ12220.1"/>
    <property type="molecule type" value="Genomic_DNA"/>
</dbReference>
<name>A0A081N197_9GAMM</name>
<dbReference type="Gene3D" id="2.160.20.10">
    <property type="entry name" value="Single-stranded right-handed beta-helix, Pectin lyase-like"/>
    <property type="match status" value="1"/>
</dbReference>
<reference evidence="1 2" key="1">
    <citation type="submission" date="2014-06" db="EMBL/GenBank/DDBJ databases">
        <title>Whole Genome Sequences of Three Symbiotic Endozoicomonas Bacteria.</title>
        <authorList>
            <person name="Neave M.J."/>
            <person name="Apprill A."/>
            <person name="Voolstra C.R."/>
        </authorList>
    </citation>
    <scope>NUCLEOTIDE SEQUENCE [LARGE SCALE GENOMIC DNA]</scope>
    <source>
        <strain evidence="1 2">DSM 25634</strain>
    </source>
</reference>
<proteinExistence type="predicted"/>
<sequence>MVGLLACLCILVFPSQHQGADRMEQILQQFEREFLQDYDTPQDLASWQERLRFLEEELIPLSPKLEDDWVVEDFVSECRESIRELQLKLQASSQASTADPHFEESGHTGEYEFDCQYNDELHTLPGGVMALDLHPGDANGVSHHCLSVDSISKAGLILNNQVNTRSDVPGLPTNEVLGRHPTKTVVLHMNARGLLKWEGLIEVAGQAARVVLITKGSLVCDGCGTVNAEALDIQVKGEMHILGEGTLLDKSLKQQSLRAETLHLTSPWVSPELRLTLTGAGSVLTGTGSLGADSLILNAPNGWIDWHQPIQTHQGDLLIKTQGNLSLSRLHAAKGLSLHSGGTATLSQAYAGGKLSITALEGIELKGPITSVGPLAMDAPSVTQEGEVHAFHEPCPLDLTTESWTHRGQFYLTGTPWLDVDWLNNQGGLIDCQGNITLSLSDWDNQNGTLGGQWLYLSVLKNLNSNNGRIEASQGLSLMVKDQLSLQNGFLLANSSRPVRMTAKGRLDNRQAVISVQAPELLITTSNFDNTDGLVEHQGDLVLVDTTHFKNNKGRLNTPGTLRLRLQDLILGKHDNVIGEKQLSLVAKHWIRVVSPFNTPGDLTMEAASLNVAQSAGIHSQGATSLAITEHIENRGSIESHDDLTIEAQEVVNHHHINSDRELSIHARLTTNSPGAMIASTGNQWLATRLDNTEATVFSGRELDVTDVGSKGRGQTWLDNQSGRIEALGSARIEVGLIRNTQGEVVFDRSLVTDTLHGQCDDCKGRHRAGFFTHRKVWQRTQKSPGTMPQILSGNKLSLKSQRLKSEGGLISAGTDLSIRSDDISLDSSHALQTVHEKHYRGSRLRKGDFQRLFYWVNYYGTFASMTVPSYFWPLDAGGSFQSSISTPDRLSLAGEKIFEQGAPLLATTLQGGQSVVLNGRTLAAGLSHRPVKPERAGLRDSPQFNTFPVQAFGGAAQYGSGRQAWTPADLPGLHHFLSPAQDGQPWRFVSITPMAHVRANSLVPLSLPWNPYRRLADDAGDRLLVRTMITHATGMRFLAPDIDSDDDQVRRLVSNARDESQRLGLAPAMPLSAEQIQSLEKDILWYQTLELDGETLLAPALYLAKRPGGVNLLAGKTMNLELSSVQVSPSAKLAAGQVLSVKSEHFKSEGH</sequence>
<evidence type="ECO:0000313" key="2">
    <source>
        <dbReference type="Proteomes" id="UP000028073"/>
    </source>
</evidence>
<dbReference type="InterPro" id="IPR010069">
    <property type="entry name" value="CdiA_FHA1_rpt"/>
</dbReference>
<dbReference type="InterPro" id="IPR011050">
    <property type="entry name" value="Pectin_lyase_fold/virulence"/>
</dbReference>
<accession>A0A081N197</accession>
<protein>
    <recommendedName>
        <fullName evidence="3">Filamentous haemagglutinin FhaB/tRNA nuclease CdiA-like TPS domain-containing protein</fullName>
    </recommendedName>
</protein>
<gene>
    <name evidence="1" type="ORF">GZ78_27700</name>
</gene>
<dbReference type="SUPFAM" id="SSF51126">
    <property type="entry name" value="Pectin lyase-like"/>
    <property type="match status" value="1"/>
</dbReference>
<dbReference type="InterPro" id="IPR012334">
    <property type="entry name" value="Pectin_lyas_fold"/>
</dbReference>
<evidence type="ECO:0000313" key="1">
    <source>
        <dbReference type="EMBL" id="KEQ12220.1"/>
    </source>
</evidence>
<organism evidence="1 2">
    <name type="scientific">Endozoicomonas numazuensis</name>
    <dbReference type="NCBI Taxonomy" id="1137799"/>
    <lineage>
        <taxon>Bacteria</taxon>
        <taxon>Pseudomonadati</taxon>
        <taxon>Pseudomonadota</taxon>
        <taxon>Gammaproteobacteria</taxon>
        <taxon>Oceanospirillales</taxon>
        <taxon>Endozoicomonadaceae</taxon>
        <taxon>Endozoicomonas</taxon>
    </lineage>
</organism>
<dbReference type="STRING" id="1137799.GZ78_27700"/>
<dbReference type="eggNOG" id="COG3210">
    <property type="taxonomic scope" value="Bacteria"/>
</dbReference>
<comment type="caution">
    <text evidence="1">The sequence shown here is derived from an EMBL/GenBank/DDBJ whole genome shotgun (WGS) entry which is preliminary data.</text>
</comment>
<evidence type="ECO:0008006" key="3">
    <source>
        <dbReference type="Google" id="ProtNLM"/>
    </source>
</evidence>
<dbReference type="NCBIfam" id="TIGR01731">
    <property type="entry name" value="fil_hemag_20aa"/>
    <property type="match status" value="4"/>
</dbReference>
<dbReference type="AlphaFoldDB" id="A0A081N197"/>
<dbReference type="Proteomes" id="UP000028073">
    <property type="component" value="Unassembled WGS sequence"/>
</dbReference>